<dbReference type="SMART" id="SM00409">
    <property type="entry name" value="IG"/>
    <property type="match status" value="1"/>
</dbReference>
<dbReference type="InterPro" id="IPR007110">
    <property type="entry name" value="Ig-like_dom"/>
</dbReference>
<dbReference type="InterPro" id="IPR003598">
    <property type="entry name" value="Ig_sub2"/>
</dbReference>
<feature type="non-terminal residue" evidence="4">
    <location>
        <position position="1"/>
    </location>
</feature>
<dbReference type="GO" id="GO:0030424">
    <property type="term" value="C:axon"/>
    <property type="evidence" value="ECO:0007669"/>
    <property type="project" value="TreeGrafter"/>
</dbReference>
<feature type="non-terminal residue" evidence="4">
    <location>
        <position position="1029"/>
    </location>
</feature>
<dbReference type="PANTHER" id="PTHR10075:SF100">
    <property type="entry name" value="FASCICLIN-2"/>
    <property type="match status" value="1"/>
</dbReference>
<feature type="compositionally biased region" description="Low complexity" evidence="2">
    <location>
        <begin position="940"/>
        <end position="951"/>
    </location>
</feature>
<keyword evidence="5" id="KW-1185">Reference proteome</keyword>
<feature type="region of interest" description="Disordered" evidence="2">
    <location>
        <begin position="386"/>
        <end position="423"/>
    </location>
</feature>
<feature type="compositionally biased region" description="Basic and acidic residues" evidence="2">
    <location>
        <begin position="768"/>
        <end position="777"/>
    </location>
</feature>
<accession>A0A7K7KRA0</accession>
<dbReference type="Pfam" id="PF07679">
    <property type="entry name" value="I-set"/>
    <property type="match status" value="1"/>
</dbReference>
<dbReference type="InterPro" id="IPR013783">
    <property type="entry name" value="Ig-like_fold"/>
</dbReference>
<dbReference type="PROSITE" id="PS50835">
    <property type="entry name" value="IG_LIKE"/>
    <property type="match status" value="1"/>
</dbReference>
<dbReference type="AlphaFoldDB" id="A0A7K7KRA0"/>
<feature type="compositionally biased region" description="Basic residues" evidence="2">
    <location>
        <begin position="820"/>
        <end position="839"/>
    </location>
</feature>
<gene>
    <name evidence="4" type="primary">Igsf10_1</name>
    <name evidence="4" type="ORF">ASASCU_R16282</name>
</gene>
<evidence type="ECO:0000256" key="1">
    <source>
        <dbReference type="ARBA" id="ARBA00023319"/>
    </source>
</evidence>
<keyword evidence="1" id="KW-0393">Immunoglobulin domain</keyword>
<dbReference type="Proteomes" id="UP000525565">
    <property type="component" value="Unassembled WGS sequence"/>
</dbReference>
<proteinExistence type="predicted"/>
<dbReference type="Gene3D" id="2.60.40.10">
    <property type="entry name" value="Immunoglobulins"/>
    <property type="match status" value="1"/>
</dbReference>
<feature type="compositionally biased region" description="Basic and acidic residues" evidence="2">
    <location>
        <begin position="985"/>
        <end position="995"/>
    </location>
</feature>
<feature type="compositionally biased region" description="Polar residues" evidence="2">
    <location>
        <begin position="359"/>
        <end position="373"/>
    </location>
</feature>
<evidence type="ECO:0000256" key="2">
    <source>
        <dbReference type="SAM" id="MobiDB-lite"/>
    </source>
</evidence>
<evidence type="ECO:0000259" key="3">
    <source>
        <dbReference type="PROSITE" id="PS50835"/>
    </source>
</evidence>
<feature type="region of interest" description="Disordered" evidence="2">
    <location>
        <begin position="819"/>
        <end position="862"/>
    </location>
</feature>
<evidence type="ECO:0000313" key="4">
    <source>
        <dbReference type="EMBL" id="NWZ20529.1"/>
    </source>
</evidence>
<dbReference type="SMART" id="SM00408">
    <property type="entry name" value="IGc2"/>
    <property type="match status" value="1"/>
</dbReference>
<name>A0A7K7KRA0_9AVES</name>
<feature type="compositionally biased region" description="Low complexity" evidence="2">
    <location>
        <begin position="840"/>
        <end position="854"/>
    </location>
</feature>
<feature type="compositionally biased region" description="Polar residues" evidence="2">
    <location>
        <begin position="973"/>
        <end position="983"/>
    </location>
</feature>
<evidence type="ECO:0000313" key="5">
    <source>
        <dbReference type="Proteomes" id="UP000525565"/>
    </source>
</evidence>
<feature type="region of interest" description="Disordered" evidence="2">
    <location>
        <begin position="764"/>
        <end position="798"/>
    </location>
</feature>
<feature type="region of interest" description="Disordered" evidence="2">
    <location>
        <begin position="932"/>
        <end position="1029"/>
    </location>
</feature>
<feature type="region of interest" description="Disordered" evidence="2">
    <location>
        <begin position="342"/>
        <end position="373"/>
    </location>
</feature>
<dbReference type="SUPFAM" id="SSF48726">
    <property type="entry name" value="Immunoglobulin"/>
    <property type="match status" value="2"/>
</dbReference>
<dbReference type="EMBL" id="VZSO01000041">
    <property type="protein sequence ID" value="NWZ20529.1"/>
    <property type="molecule type" value="Genomic_DNA"/>
</dbReference>
<dbReference type="GO" id="GO:0098632">
    <property type="term" value="F:cell-cell adhesion mediator activity"/>
    <property type="evidence" value="ECO:0007669"/>
    <property type="project" value="TreeGrafter"/>
</dbReference>
<dbReference type="CDD" id="cd00096">
    <property type="entry name" value="Ig"/>
    <property type="match status" value="1"/>
</dbReference>
<dbReference type="GO" id="GO:0005886">
    <property type="term" value="C:plasma membrane"/>
    <property type="evidence" value="ECO:0007669"/>
    <property type="project" value="TreeGrafter"/>
</dbReference>
<feature type="compositionally biased region" description="Low complexity" evidence="2">
    <location>
        <begin position="1007"/>
        <end position="1022"/>
    </location>
</feature>
<dbReference type="InterPro" id="IPR036179">
    <property type="entry name" value="Ig-like_dom_sf"/>
</dbReference>
<feature type="region of interest" description="Disordered" evidence="2">
    <location>
        <begin position="672"/>
        <end position="700"/>
    </location>
</feature>
<feature type="domain" description="Ig-like" evidence="3">
    <location>
        <begin position="48"/>
        <end position="126"/>
    </location>
</feature>
<sequence length="1029" mass="110759">EDGRIIVVKTGTFTLRTADTFDTGLYHCIGTNYNDADILTFRITVVDPYVEHSSVNGAHLSTSVGSTLYLPCTSAAVPDAAISWVLPERVILHHSVRNKHIFDNGTLRIQGVTEQDSGYFRCVAANQYGVDHLVLQVLVRKDKNTPQKIHVAVGEWEESDGSGNAMLASARRHTNPSATLAPLIANEESAASASRNQVTQSAYKRHSYGKPPYRYYRDKIGRRFRGQRRQFVSSARRVDPQRWAAFLEKTKRNSTLVENQEVEIKPAIQGRQLSKAPVEEEETSGDLPSPEQEFMIPVTESATVSPLGKARQSVVTAGPSMPTSNSPAGTASFLAAEAVAPLPSPSSQSVSSDSRKPQTYLNPTITNSNSWERPALSQISANAIKQSTQQRLVSPGESPSQQLNAVSSTPMADVTDTSKPVTSENTVGKLHVFTESTNKISTKTDHQISAATVSEPNPETGHVYLHSTQKPVITKLPLGSNTITHQKIRIIQDVTTHAPRQQYGRRRKISGRRKIVRPGRIPNMKEHRYHFGKQDSVRGNTAPGVLLSSKYTSDLPTLNNLSSSINLVSPEAPLPSPSTMNMPLEYPAGAVQNTALPTAENSEHAAWQRTTSAVMPFFTKSTQNTPQQKSETSAPFQTSTYRVQPFSIRPPTATYTARVAAEITHTVSTKISPTLESVSPNTKSRASSKNSQGGKITGEHLFGNDTQKEVLKRLPEHQTDVFPSTEVSVLLPKTTAALPTSRISPLPFTPISVGGDHSSGFLSSNESVHYDNGKSGEHLPTAELHSHSSPAASATEVRDVASLKPAVIRIVTPQTDTKITKSKTFRVGRKRGQRRKRPPKTSTSRSLTTGRSTTAVPPGNTAIPAVTTVKSAATPASLTPAKPLPESARAVLVTEMPVPWSLATSDTAQHMPTAAKQTSVTPSTRMNIQSVTLPPSGLIPQTPTTTTQTTPLLSKPFSATSIQPTPVGAGSKPAQQIKATTTAGEMEKKVSRENHVAQPTFPGRSEPSAGAPAATGTATPSAQHPAPLP</sequence>
<dbReference type="GO" id="GO:0070593">
    <property type="term" value="P:dendrite self-avoidance"/>
    <property type="evidence" value="ECO:0007669"/>
    <property type="project" value="TreeGrafter"/>
</dbReference>
<feature type="compositionally biased region" description="Polar residues" evidence="2">
    <location>
        <begin position="672"/>
        <end position="694"/>
    </location>
</feature>
<protein>
    <submittedName>
        <fullName evidence="4">IGS10 protein</fullName>
    </submittedName>
</protein>
<comment type="caution">
    <text evidence="4">The sequence shown here is derived from an EMBL/GenBank/DDBJ whole genome shotgun (WGS) entry which is preliminary data.</text>
</comment>
<dbReference type="InterPro" id="IPR013098">
    <property type="entry name" value="Ig_I-set"/>
</dbReference>
<organism evidence="4 5">
    <name type="scientific">Asarcornis scutulata</name>
    <dbReference type="NCBI Taxonomy" id="75869"/>
    <lineage>
        <taxon>Eukaryota</taxon>
        <taxon>Metazoa</taxon>
        <taxon>Chordata</taxon>
        <taxon>Craniata</taxon>
        <taxon>Vertebrata</taxon>
        <taxon>Euteleostomi</taxon>
        <taxon>Archelosauria</taxon>
        <taxon>Archosauria</taxon>
        <taxon>Dinosauria</taxon>
        <taxon>Saurischia</taxon>
        <taxon>Theropoda</taxon>
        <taxon>Coelurosauria</taxon>
        <taxon>Aves</taxon>
        <taxon>Neognathae</taxon>
        <taxon>Galloanserae</taxon>
        <taxon>Anseriformes</taxon>
        <taxon>Anatidae</taxon>
        <taxon>Anatinae</taxon>
        <taxon>Asarcornis</taxon>
    </lineage>
</organism>
<feature type="region of interest" description="Disordered" evidence="2">
    <location>
        <begin position="270"/>
        <end position="291"/>
    </location>
</feature>
<dbReference type="InterPro" id="IPR003599">
    <property type="entry name" value="Ig_sub"/>
</dbReference>
<dbReference type="GO" id="GO:0007411">
    <property type="term" value="P:axon guidance"/>
    <property type="evidence" value="ECO:0007669"/>
    <property type="project" value="TreeGrafter"/>
</dbReference>
<dbReference type="PANTHER" id="PTHR10075">
    <property type="entry name" value="BASIGIN RELATED"/>
    <property type="match status" value="1"/>
</dbReference>
<dbReference type="GO" id="GO:0007156">
    <property type="term" value="P:homophilic cell adhesion via plasma membrane adhesion molecules"/>
    <property type="evidence" value="ECO:0007669"/>
    <property type="project" value="TreeGrafter"/>
</dbReference>
<reference evidence="4 5" key="1">
    <citation type="submission" date="2019-09" db="EMBL/GenBank/DDBJ databases">
        <title>Bird 10,000 Genomes (B10K) Project - Family phase.</title>
        <authorList>
            <person name="Zhang G."/>
        </authorList>
    </citation>
    <scope>NUCLEOTIDE SEQUENCE [LARGE SCALE GENOMIC DNA]</scope>
    <source>
        <strain evidence="4">OUT-0051</strain>
        <tissue evidence="4">Kidney</tissue>
    </source>
</reference>